<evidence type="ECO:0000313" key="2">
    <source>
        <dbReference type="Proteomes" id="UP000251960"/>
    </source>
</evidence>
<accession>A0A3L6EUJ0</accession>
<dbReference type="AlphaFoldDB" id="A0A3L6EUJ0"/>
<feature type="non-terminal residue" evidence="1">
    <location>
        <position position="1"/>
    </location>
</feature>
<comment type="caution">
    <text evidence="1">The sequence shown here is derived from an EMBL/GenBank/DDBJ whole genome shotgun (WGS) entry which is preliminary data.</text>
</comment>
<proteinExistence type="predicted"/>
<organism evidence="1 2">
    <name type="scientific">Zea mays</name>
    <name type="common">Maize</name>
    <dbReference type="NCBI Taxonomy" id="4577"/>
    <lineage>
        <taxon>Eukaryota</taxon>
        <taxon>Viridiplantae</taxon>
        <taxon>Streptophyta</taxon>
        <taxon>Embryophyta</taxon>
        <taxon>Tracheophyta</taxon>
        <taxon>Spermatophyta</taxon>
        <taxon>Magnoliopsida</taxon>
        <taxon>Liliopsida</taxon>
        <taxon>Poales</taxon>
        <taxon>Poaceae</taxon>
        <taxon>PACMAD clade</taxon>
        <taxon>Panicoideae</taxon>
        <taxon>Andropogonodae</taxon>
        <taxon>Andropogoneae</taxon>
        <taxon>Tripsacinae</taxon>
        <taxon>Zea</taxon>
    </lineage>
</organism>
<name>A0A3L6EUJ0_MAIZE</name>
<sequence length="69" mass="7759">TPNQSPESRGTSARRHWWLDGLPTYNWRGGRTIEMVNQSPGQWGVPRHDGASESMAFQRRDVAMGCSLS</sequence>
<protein>
    <submittedName>
        <fullName evidence="1">Uncharacterized protein</fullName>
    </submittedName>
</protein>
<dbReference type="Proteomes" id="UP000251960">
    <property type="component" value="Chromosome 5"/>
</dbReference>
<evidence type="ECO:0000313" key="1">
    <source>
        <dbReference type="EMBL" id="PWZ24540.1"/>
    </source>
</evidence>
<reference evidence="1 2" key="1">
    <citation type="journal article" date="2018" name="Nat. Genet.">
        <title>Extensive intraspecific gene order and gene structural variations between Mo17 and other maize genomes.</title>
        <authorList>
            <person name="Sun S."/>
            <person name="Zhou Y."/>
            <person name="Chen J."/>
            <person name="Shi J."/>
            <person name="Zhao H."/>
            <person name="Zhao H."/>
            <person name="Song W."/>
            <person name="Zhang M."/>
            <person name="Cui Y."/>
            <person name="Dong X."/>
            <person name="Liu H."/>
            <person name="Ma X."/>
            <person name="Jiao Y."/>
            <person name="Wang B."/>
            <person name="Wei X."/>
            <person name="Stein J.C."/>
            <person name="Glaubitz J.C."/>
            <person name="Lu F."/>
            <person name="Yu G."/>
            <person name="Liang C."/>
            <person name="Fengler K."/>
            <person name="Li B."/>
            <person name="Rafalski A."/>
            <person name="Schnable P.S."/>
            <person name="Ware D.H."/>
            <person name="Buckler E.S."/>
            <person name="Lai J."/>
        </authorList>
    </citation>
    <scope>NUCLEOTIDE SEQUENCE [LARGE SCALE GENOMIC DNA]</scope>
    <source>
        <strain evidence="2">cv. Missouri 17</strain>
        <tissue evidence="1">Seedling</tissue>
    </source>
</reference>
<dbReference type="EMBL" id="NCVQ01000006">
    <property type="protein sequence ID" value="PWZ24540.1"/>
    <property type="molecule type" value="Genomic_DNA"/>
</dbReference>
<gene>
    <name evidence="1" type="ORF">Zm00014a_031361</name>
</gene>